<dbReference type="InterPro" id="IPR039398">
    <property type="entry name" value="Deltex_fam"/>
</dbReference>
<sequence>MASSDDFFFSTGVDNHNPPSYGDSTVLDEFLNEMRSINPDNVDITSIDTNQLDSMYNELCDGQSGSIEMHGIPSSLHNQFDSLQINEENRTINSIPSLTNDNQVIQTNEKQIDGLTQAMAQLFDEDFPSSSETSTTLSENPVVKSNFNVRSNLVNSTEIIVTNQILQFRTSPFLSQRVRYASDHNIFFRYISAPENNRISFHALQLRDRLPPDVSVVMRVTRTTNPYESVKICHPYPLWVKDPKAQVHQGSLLLDVTTEIRNNDEISFENLMMERLTQGLLKRMTQWPIFTPNQLDYNNFHQSGTTDSKILVEKYDLRHSILHFQIFFVDTNHVAYPTDLLCETDSIFEYEEKDRLEIPNYLPTTRRRQPKRLQPQTSRKMSSIHTLKRQCQWCSQNIYDLTKSLNCPHIICNQCLLIDTGCQSTCPLCWYENAGQYVLNYRICSVCCSDINSSDRIPKCIGKHHYCFKCIPEGCILCQFQLIKHFNQVKFRDMPVHDQHILFTCQIWQKKFEEIQEKLKNIATSSFSNNIIHNAQQEQSLMNSELTNEELGDCMICLDQLKSSPSCRLDTCGHSFHQSCIDKWFESNGKQSCPSCGHVYGITKGPQPANGRMIVRLIQTILPGYETYHYESNEGPTIEITYSFSDGIQGPLNPNPGAPYSGTVRKAYLPNTKEGQEILSLLRQAFNDQHIFTIGKSITTGMDNVITWNDIHHKTSIYGGVDRFGYPDSTYLYRVRQELADKGYK</sequence>
<dbReference type="GO" id="GO:0007219">
    <property type="term" value="P:Notch signaling pathway"/>
    <property type="evidence" value="ECO:0007669"/>
    <property type="project" value="InterPro"/>
</dbReference>
<dbReference type="PROSITE" id="PS50089">
    <property type="entry name" value="ZF_RING_2"/>
    <property type="match status" value="2"/>
</dbReference>
<keyword evidence="5 9" id="KW-0479">Metal-binding</keyword>
<evidence type="ECO:0000256" key="3">
    <source>
        <dbReference type="ARBA" id="ARBA00009413"/>
    </source>
</evidence>
<evidence type="ECO:0000256" key="10">
    <source>
        <dbReference type="SAM" id="MobiDB-lite"/>
    </source>
</evidence>
<dbReference type="Proteomes" id="UP000663828">
    <property type="component" value="Unassembled WGS sequence"/>
</dbReference>
<dbReference type="PROSITE" id="PS00518">
    <property type="entry name" value="ZF_RING_1"/>
    <property type="match status" value="1"/>
</dbReference>
<dbReference type="AlphaFoldDB" id="A0A816AAG7"/>
<dbReference type="Gene3D" id="3.30.390.130">
    <property type="match status" value="1"/>
</dbReference>
<evidence type="ECO:0000256" key="8">
    <source>
        <dbReference type="PROSITE-ProRule" id="PRU00175"/>
    </source>
</evidence>
<dbReference type="InterPro" id="IPR039399">
    <property type="entry name" value="Deltex_C_sf"/>
</dbReference>
<comment type="similarity">
    <text evidence="3 9">Belongs to the Deltex family.</text>
</comment>
<feature type="region of interest" description="Disordered" evidence="10">
    <location>
        <begin position="1"/>
        <end position="21"/>
    </location>
</feature>
<dbReference type="Pfam" id="PF13639">
    <property type="entry name" value="zf-RING_2"/>
    <property type="match status" value="1"/>
</dbReference>
<dbReference type="InterPro" id="IPR001841">
    <property type="entry name" value="Znf_RING"/>
</dbReference>
<accession>A0A816AAG7</accession>
<evidence type="ECO:0000256" key="4">
    <source>
        <dbReference type="ARBA" id="ARBA00022679"/>
    </source>
</evidence>
<dbReference type="Pfam" id="PF18102">
    <property type="entry name" value="DTC"/>
    <property type="match status" value="1"/>
</dbReference>
<dbReference type="EC" id="2.3.2.27" evidence="9"/>
<comment type="pathway">
    <text evidence="2 9">Protein modification; protein ubiquitination.</text>
</comment>
<proteinExistence type="inferred from homology"/>
<evidence type="ECO:0000313" key="13">
    <source>
        <dbReference type="Proteomes" id="UP000663828"/>
    </source>
</evidence>
<organism evidence="12 13">
    <name type="scientific">Adineta ricciae</name>
    <name type="common">Rotifer</name>
    <dbReference type="NCBI Taxonomy" id="249248"/>
    <lineage>
        <taxon>Eukaryota</taxon>
        <taxon>Metazoa</taxon>
        <taxon>Spiralia</taxon>
        <taxon>Gnathifera</taxon>
        <taxon>Rotifera</taxon>
        <taxon>Eurotatoria</taxon>
        <taxon>Bdelloidea</taxon>
        <taxon>Adinetida</taxon>
        <taxon>Adinetidae</taxon>
        <taxon>Adineta</taxon>
    </lineage>
</organism>
<evidence type="ECO:0000256" key="7">
    <source>
        <dbReference type="ARBA" id="ARBA00022833"/>
    </source>
</evidence>
<dbReference type="GO" id="GO:0061630">
    <property type="term" value="F:ubiquitin protein ligase activity"/>
    <property type="evidence" value="ECO:0007669"/>
    <property type="project" value="UniProtKB-UniRule"/>
</dbReference>
<evidence type="ECO:0000313" key="12">
    <source>
        <dbReference type="EMBL" id="CAF1593415.1"/>
    </source>
</evidence>
<dbReference type="SMART" id="SM00184">
    <property type="entry name" value="RING"/>
    <property type="match status" value="3"/>
</dbReference>
<reference evidence="12" key="1">
    <citation type="submission" date="2021-02" db="EMBL/GenBank/DDBJ databases">
        <authorList>
            <person name="Nowell W R."/>
        </authorList>
    </citation>
    <scope>NUCLEOTIDE SEQUENCE</scope>
</reference>
<dbReference type="CDD" id="cd09633">
    <property type="entry name" value="Deltex_C"/>
    <property type="match status" value="1"/>
</dbReference>
<comment type="caution">
    <text evidence="12">The sequence shown here is derived from an EMBL/GenBank/DDBJ whole genome shotgun (WGS) entry which is preliminary data.</text>
</comment>
<name>A0A816AAG7_ADIRI</name>
<dbReference type="GO" id="GO:0008270">
    <property type="term" value="F:zinc ion binding"/>
    <property type="evidence" value="ECO:0007669"/>
    <property type="project" value="UniProtKB-KW"/>
</dbReference>
<comment type="catalytic activity">
    <reaction evidence="1 9">
        <text>S-ubiquitinyl-[E2 ubiquitin-conjugating enzyme]-L-cysteine + [acceptor protein]-L-lysine = [E2 ubiquitin-conjugating enzyme]-L-cysteine + N(6)-ubiquitinyl-[acceptor protein]-L-lysine.</text>
        <dbReference type="EC" id="2.3.2.27"/>
    </reaction>
</comment>
<dbReference type="GO" id="GO:0005737">
    <property type="term" value="C:cytoplasm"/>
    <property type="evidence" value="ECO:0007669"/>
    <property type="project" value="UniProtKB-SubCell"/>
</dbReference>
<feature type="domain" description="RING-type" evidence="11">
    <location>
        <begin position="391"/>
        <end position="429"/>
    </location>
</feature>
<evidence type="ECO:0000256" key="1">
    <source>
        <dbReference type="ARBA" id="ARBA00000900"/>
    </source>
</evidence>
<keyword evidence="13" id="KW-1185">Reference proteome</keyword>
<evidence type="ECO:0000259" key="11">
    <source>
        <dbReference type="PROSITE" id="PS50089"/>
    </source>
</evidence>
<dbReference type="Gene3D" id="3.30.40.10">
    <property type="entry name" value="Zinc/RING finger domain, C3HC4 (zinc finger)"/>
    <property type="match status" value="1"/>
</dbReference>
<dbReference type="InterPro" id="IPR039396">
    <property type="entry name" value="Deltex_C"/>
</dbReference>
<dbReference type="GO" id="GO:0016567">
    <property type="term" value="P:protein ubiquitination"/>
    <property type="evidence" value="ECO:0007669"/>
    <property type="project" value="UniProtKB-UniRule"/>
</dbReference>
<comment type="subcellular location">
    <subcellularLocation>
        <location evidence="9">Cytoplasm</location>
    </subcellularLocation>
</comment>
<keyword evidence="6 8" id="KW-0863">Zinc-finger</keyword>
<evidence type="ECO:0000256" key="5">
    <source>
        <dbReference type="ARBA" id="ARBA00022723"/>
    </source>
</evidence>
<protein>
    <recommendedName>
        <fullName evidence="9">E3 ubiquitin-protein ligase</fullName>
        <ecNumber evidence="9">2.3.2.27</ecNumber>
    </recommendedName>
</protein>
<dbReference type="EMBL" id="CAJNOR010006368">
    <property type="protein sequence ID" value="CAF1593415.1"/>
    <property type="molecule type" value="Genomic_DNA"/>
</dbReference>
<keyword evidence="9" id="KW-0963">Cytoplasm</keyword>
<dbReference type="InterPro" id="IPR013083">
    <property type="entry name" value="Znf_RING/FYVE/PHD"/>
</dbReference>
<feature type="domain" description="RING-type" evidence="11">
    <location>
        <begin position="554"/>
        <end position="596"/>
    </location>
</feature>
<dbReference type="UniPathway" id="UPA00143"/>
<evidence type="ECO:0000256" key="9">
    <source>
        <dbReference type="RuleBase" id="RU367105"/>
    </source>
</evidence>
<dbReference type="SUPFAM" id="SSF57850">
    <property type="entry name" value="RING/U-box"/>
    <property type="match status" value="2"/>
</dbReference>
<dbReference type="CDD" id="cd16448">
    <property type="entry name" value="RING-H2"/>
    <property type="match status" value="1"/>
</dbReference>
<keyword evidence="7 9" id="KW-0862">Zinc</keyword>
<evidence type="ECO:0000256" key="2">
    <source>
        <dbReference type="ARBA" id="ARBA00004906"/>
    </source>
</evidence>
<dbReference type="PANTHER" id="PTHR12622">
    <property type="entry name" value="DELTEX-RELATED"/>
    <property type="match status" value="1"/>
</dbReference>
<keyword evidence="4 9" id="KW-0808">Transferase</keyword>
<gene>
    <name evidence="12" type="ORF">XAT740_LOCUS46824</name>
</gene>
<dbReference type="InterPro" id="IPR017907">
    <property type="entry name" value="Znf_RING_CS"/>
</dbReference>
<evidence type="ECO:0000256" key="6">
    <source>
        <dbReference type="ARBA" id="ARBA00022771"/>
    </source>
</evidence>